<protein>
    <submittedName>
        <fullName evidence="1">Uncharacterized protein</fullName>
    </submittedName>
</protein>
<dbReference type="InParanoid" id="A0A165KK63"/>
<feature type="non-terminal residue" evidence="1">
    <location>
        <position position="1"/>
    </location>
</feature>
<sequence length="399" mass="45293">LDQIRDLIPQITTPGWLGRIATDWGSPGHGTPKSDEWRTAGTIHLPVALLRMWADKPERHEDLRWFLDLTTAVQLATRRSTSINRANEYQQYLRRYLHGMVDRGFNLVPNHHAALHLPEFLPEFGPARGWWAYPIERQVGLLQKINTNNRFVGEMESTILEGHHRSAYLRSLISTSAPPTASVLRETLAIARTALAEPTTGTLATDAPIGPADSMSFIHGRRVDHSKTVRLQPGDYNLLLDLLRTEIDPKALNPKAQPLKRVQHMGVSFAIEDTSFDNSNVLFRRTRDGVLVPGRITNIFVHERKKDNQRLSETFVVLERFIRAEAHEQLFFRSLHPDLQALLYHTHTRSDGTSWGGEKTIIRLSQVKCHIATLPFMNKGGEERLLTWAIDRVGDFAAV</sequence>
<dbReference type="STRING" id="1314781.A0A165KK63"/>
<evidence type="ECO:0000313" key="1">
    <source>
        <dbReference type="EMBL" id="KZV96468.1"/>
    </source>
</evidence>
<proteinExistence type="predicted"/>
<organism evidence="1 2">
    <name type="scientific">Exidia glandulosa HHB12029</name>
    <dbReference type="NCBI Taxonomy" id="1314781"/>
    <lineage>
        <taxon>Eukaryota</taxon>
        <taxon>Fungi</taxon>
        <taxon>Dikarya</taxon>
        <taxon>Basidiomycota</taxon>
        <taxon>Agaricomycotina</taxon>
        <taxon>Agaricomycetes</taxon>
        <taxon>Auriculariales</taxon>
        <taxon>Exidiaceae</taxon>
        <taxon>Exidia</taxon>
    </lineage>
</organism>
<dbReference type="EMBL" id="KV425942">
    <property type="protein sequence ID" value="KZV96468.1"/>
    <property type="molecule type" value="Genomic_DNA"/>
</dbReference>
<keyword evidence="2" id="KW-1185">Reference proteome</keyword>
<reference evidence="1 2" key="1">
    <citation type="journal article" date="2016" name="Mol. Biol. Evol.">
        <title>Comparative Genomics of Early-Diverging Mushroom-Forming Fungi Provides Insights into the Origins of Lignocellulose Decay Capabilities.</title>
        <authorList>
            <person name="Nagy L.G."/>
            <person name="Riley R."/>
            <person name="Tritt A."/>
            <person name="Adam C."/>
            <person name="Daum C."/>
            <person name="Floudas D."/>
            <person name="Sun H."/>
            <person name="Yadav J.S."/>
            <person name="Pangilinan J."/>
            <person name="Larsson K.H."/>
            <person name="Matsuura K."/>
            <person name="Barry K."/>
            <person name="Labutti K."/>
            <person name="Kuo R."/>
            <person name="Ohm R.A."/>
            <person name="Bhattacharya S.S."/>
            <person name="Shirouzu T."/>
            <person name="Yoshinaga Y."/>
            <person name="Martin F.M."/>
            <person name="Grigoriev I.V."/>
            <person name="Hibbett D.S."/>
        </authorList>
    </citation>
    <scope>NUCLEOTIDE SEQUENCE [LARGE SCALE GENOMIC DNA]</scope>
    <source>
        <strain evidence="1 2">HHB12029</strain>
    </source>
</reference>
<name>A0A165KK63_EXIGL</name>
<evidence type="ECO:0000313" key="2">
    <source>
        <dbReference type="Proteomes" id="UP000077266"/>
    </source>
</evidence>
<gene>
    <name evidence="1" type="ORF">EXIGLDRAFT_609086</name>
</gene>
<accession>A0A165KK63</accession>
<dbReference type="Proteomes" id="UP000077266">
    <property type="component" value="Unassembled WGS sequence"/>
</dbReference>
<dbReference type="AlphaFoldDB" id="A0A165KK63"/>
<dbReference type="OrthoDB" id="3247418at2759"/>